<keyword evidence="2 7" id="KW-0489">Methyltransferase</keyword>
<proteinExistence type="inferred from homology"/>
<dbReference type="AlphaFoldDB" id="A0A2S5DMG2"/>
<dbReference type="GO" id="GO:0009007">
    <property type="term" value="F:site-specific DNA-methyltransferase (adenine-specific) activity"/>
    <property type="evidence" value="ECO:0007669"/>
    <property type="project" value="TreeGrafter"/>
</dbReference>
<evidence type="ECO:0000256" key="3">
    <source>
        <dbReference type="ARBA" id="ARBA00022679"/>
    </source>
</evidence>
<evidence type="ECO:0000256" key="1">
    <source>
        <dbReference type="ARBA" id="ARBA00006594"/>
    </source>
</evidence>
<accession>A0A2S5DMG2</accession>
<reference evidence="7 8" key="1">
    <citation type="submission" date="2018-01" db="EMBL/GenBank/DDBJ databases">
        <title>Successful Treatment of Persistent Burkholderia cepacia Bacteremia with Ceftazidime-Avibactam.</title>
        <authorList>
            <person name="Tamma P."/>
            <person name="Fan Y."/>
            <person name="Bergman Y."/>
            <person name="Sick-Samuels A."/>
            <person name="Hsu A."/>
            <person name="Timp W."/>
            <person name="Simner P."/>
        </authorList>
    </citation>
    <scope>NUCLEOTIDE SEQUENCE [LARGE SCALE GENOMIC DNA]</scope>
    <source>
        <strain evidence="7 8">170816</strain>
    </source>
</reference>
<evidence type="ECO:0000313" key="8">
    <source>
        <dbReference type="Proteomes" id="UP000238655"/>
    </source>
</evidence>
<organism evidence="7 8">
    <name type="scientific">Burkholderia contaminans</name>
    <dbReference type="NCBI Taxonomy" id="488447"/>
    <lineage>
        <taxon>Bacteria</taxon>
        <taxon>Pseudomonadati</taxon>
        <taxon>Pseudomonadota</taxon>
        <taxon>Betaproteobacteria</taxon>
        <taxon>Burkholderiales</taxon>
        <taxon>Burkholderiaceae</taxon>
        <taxon>Burkholderia</taxon>
        <taxon>Burkholderia cepacia complex</taxon>
    </lineage>
</organism>
<protein>
    <recommendedName>
        <fullName evidence="4">Methyltransferase</fullName>
        <ecNumber evidence="4">2.1.1.-</ecNumber>
    </recommendedName>
</protein>
<dbReference type="EMBL" id="PQVP01000006">
    <property type="protein sequence ID" value="POZ80281.1"/>
    <property type="molecule type" value="Genomic_DNA"/>
</dbReference>
<evidence type="ECO:0000256" key="2">
    <source>
        <dbReference type="ARBA" id="ARBA00022603"/>
    </source>
</evidence>
<evidence type="ECO:0000259" key="6">
    <source>
        <dbReference type="Pfam" id="PF01555"/>
    </source>
</evidence>
<dbReference type="PANTHER" id="PTHR13370">
    <property type="entry name" value="RNA METHYLASE-RELATED"/>
    <property type="match status" value="1"/>
</dbReference>
<evidence type="ECO:0000256" key="4">
    <source>
        <dbReference type="RuleBase" id="RU362026"/>
    </source>
</evidence>
<feature type="compositionally biased region" description="Polar residues" evidence="5">
    <location>
        <begin position="349"/>
        <end position="364"/>
    </location>
</feature>
<dbReference type="GO" id="GO:0008170">
    <property type="term" value="F:N-methyltransferase activity"/>
    <property type="evidence" value="ECO:0007669"/>
    <property type="project" value="InterPro"/>
</dbReference>
<sequence>MARFELLHGDCRTVLRTLAAASVDSIVTDPPYELGFMGKGWDSTGVANDIEMWREALRVLKPGGHLLAFSGTRTYHRMVSAIEDAGFEVRDRTRYECSPETKYGPLWASLNDEQRGALLELLNDQLGLGSELAWEYGSGFPKSHNLEDAWEGWGTALKPAHEPICIARKPFAGTVQANVLRYGVGALNIDACRVPTDETMRAGAGGIPCRHDENVPRGRAGEASVHRRYTNKGGTDFAMKPGPRGGDLAGRWPANVIHDGSPEVLRAFAQFGEDKGQAARLDRRNSEKMRNTFGIFTGTADADFAPHDTPGSAARFFYCAKATRVDRNEGCEHMTRKPLHWSSGHANPGSFQSDGTDKTSQNHHPTVKPTELMAYLCRLITPPDGLVLDPFMGSGSTGKAAMLEGFRFIGIELELEYLNIARARIESAARQGFQPGLFETQAAA</sequence>
<keyword evidence="3 7" id="KW-0808">Transferase</keyword>
<dbReference type="GO" id="GO:0003677">
    <property type="term" value="F:DNA binding"/>
    <property type="evidence" value="ECO:0007669"/>
    <property type="project" value="InterPro"/>
</dbReference>
<evidence type="ECO:0000313" key="7">
    <source>
        <dbReference type="EMBL" id="POZ80281.1"/>
    </source>
</evidence>
<feature type="region of interest" description="Disordered" evidence="5">
    <location>
        <begin position="336"/>
        <end position="365"/>
    </location>
</feature>
<dbReference type="Pfam" id="PF01555">
    <property type="entry name" value="N6_N4_Mtase"/>
    <property type="match status" value="1"/>
</dbReference>
<dbReference type="PROSITE" id="PS00092">
    <property type="entry name" value="N6_MTASE"/>
    <property type="match status" value="1"/>
</dbReference>
<gene>
    <name evidence="7" type="ORF">C3743_40330</name>
</gene>
<dbReference type="GO" id="GO:0032259">
    <property type="term" value="P:methylation"/>
    <property type="evidence" value="ECO:0007669"/>
    <property type="project" value="UniProtKB-KW"/>
</dbReference>
<dbReference type="PANTHER" id="PTHR13370:SF3">
    <property type="entry name" value="TRNA (GUANINE(10)-N2)-METHYLTRANSFERASE HOMOLOG"/>
    <property type="match status" value="1"/>
</dbReference>
<dbReference type="InterPro" id="IPR001091">
    <property type="entry name" value="RM_Methyltransferase"/>
</dbReference>
<dbReference type="EC" id="2.1.1.-" evidence="4"/>
<dbReference type="PRINTS" id="PR00508">
    <property type="entry name" value="S21N4MTFRASE"/>
</dbReference>
<dbReference type="SUPFAM" id="SSF53335">
    <property type="entry name" value="S-adenosyl-L-methionine-dependent methyltransferases"/>
    <property type="match status" value="1"/>
</dbReference>
<name>A0A2S5DMG2_9BURK</name>
<dbReference type="InterPro" id="IPR002941">
    <property type="entry name" value="DNA_methylase_N4/N6"/>
</dbReference>
<dbReference type="Gene3D" id="3.40.50.150">
    <property type="entry name" value="Vaccinia Virus protein VP39"/>
    <property type="match status" value="2"/>
</dbReference>
<dbReference type="InterPro" id="IPR029063">
    <property type="entry name" value="SAM-dependent_MTases_sf"/>
</dbReference>
<feature type="domain" description="DNA methylase N-4/N-6" evidence="6">
    <location>
        <begin position="23"/>
        <end position="421"/>
    </location>
</feature>
<dbReference type="GO" id="GO:0005737">
    <property type="term" value="C:cytoplasm"/>
    <property type="evidence" value="ECO:0007669"/>
    <property type="project" value="TreeGrafter"/>
</dbReference>
<dbReference type="Proteomes" id="UP000238655">
    <property type="component" value="Unassembled WGS sequence"/>
</dbReference>
<evidence type="ECO:0000256" key="5">
    <source>
        <dbReference type="SAM" id="MobiDB-lite"/>
    </source>
</evidence>
<dbReference type="InterPro" id="IPR002052">
    <property type="entry name" value="DNA_methylase_N6_adenine_CS"/>
</dbReference>
<comment type="similarity">
    <text evidence="1 4">Belongs to the N(4)/N(6)-methyltransferase family.</text>
</comment>
<comment type="caution">
    <text evidence="7">The sequence shown here is derived from an EMBL/GenBank/DDBJ whole genome shotgun (WGS) entry which is preliminary data.</text>
</comment>